<evidence type="ECO:0000313" key="2">
    <source>
        <dbReference type="EMBL" id="THH31530.1"/>
    </source>
</evidence>
<dbReference type="AlphaFoldDB" id="A0A4S4N6R5"/>
<organism evidence="2 3">
    <name type="scientific">Antrodiella citrinella</name>
    <dbReference type="NCBI Taxonomy" id="2447956"/>
    <lineage>
        <taxon>Eukaryota</taxon>
        <taxon>Fungi</taxon>
        <taxon>Dikarya</taxon>
        <taxon>Basidiomycota</taxon>
        <taxon>Agaricomycotina</taxon>
        <taxon>Agaricomycetes</taxon>
        <taxon>Polyporales</taxon>
        <taxon>Steccherinaceae</taxon>
        <taxon>Antrodiella</taxon>
    </lineage>
</organism>
<accession>A0A4S4N6R5</accession>
<feature type="compositionally biased region" description="Basic and acidic residues" evidence="1">
    <location>
        <begin position="365"/>
        <end position="375"/>
    </location>
</feature>
<feature type="compositionally biased region" description="Basic and acidic residues" evidence="1">
    <location>
        <begin position="332"/>
        <end position="358"/>
    </location>
</feature>
<dbReference type="OrthoDB" id="2803094at2759"/>
<reference evidence="2 3" key="1">
    <citation type="submission" date="2019-02" db="EMBL/GenBank/DDBJ databases">
        <title>Genome sequencing of the rare red list fungi Antrodiella citrinella (Flaviporus citrinellus).</title>
        <authorList>
            <person name="Buettner E."/>
            <person name="Kellner H."/>
        </authorList>
    </citation>
    <scope>NUCLEOTIDE SEQUENCE [LARGE SCALE GENOMIC DNA]</scope>
    <source>
        <strain evidence="2 3">DSM 108506</strain>
    </source>
</reference>
<evidence type="ECO:0000256" key="1">
    <source>
        <dbReference type="SAM" id="MobiDB-lite"/>
    </source>
</evidence>
<gene>
    <name evidence="2" type="ORF">EUX98_g2632</name>
</gene>
<comment type="caution">
    <text evidence="2">The sequence shown here is derived from an EMBL/GenBank/DDBJ whole genome shotgun (WGS) entry which is preliminary data.</text>
</comment>
<sequence>MLNSKVASSTRTRSVAEEKFPDAQQLKWISCFPNLLKLAEQKLRDHEMFKNFLQDRGILNPQDTFGDDALLFHALHPIRTGTGLPPIVCSEADTTSWNNAKLVWPAIYFLQCMLKHNSKAGRTNEPSISSCYGERHVGTPDAVLIDNIIKLSMEWKTHNALSPAVLAELDQISRHTKAMWNFKTAARVWWSSGWSQTLEKQTKILFQVWGQMAAIRRNEPKGINFACLSSFNSTLIFYRDPNQPNTLFMSDSAQSLDELNVLKFASLFALALGIIKLEAHEIPQFDERCMQYANNVIFDENSDVVLKFSPGVDPGRSEVYDILRGYFNDGRSKERAGQKRAREYKEKKAREAEEKARNTEISNQQRDDRLKERSRSRSPPLDTDLERLAQPRNDSTNASEALPVLHRDGCPGQTVPMNLGDSSTMDTPRTNKSRVQPSRPTGGSSGRGPQARVPDDSSNLNTPRPDRNRKRAVDGRNKDSGSVLVRAGSPSE</sequence>
<dbReference type="EMBL" id="SGPM01000044">
    <property type="protein sequence ID" value="THH31530.1"/>
    <property type="molecule type" value="Genomic_DNA"/>
</dbReference>
<protein>
    <submittedName>
        <fullName evidence="2">Uncharacterized protein</fullName>
    </submittedName>
</protein>
<name>A0A4S4N6R5_9APHY</name>
<proteinExistence type="predicted"/>
<dbReference type="Proteomes" id="UP000308730">
    <property type="component" value="Unassembled WGS sequence"/>
</dbReference>
<feature type="compositionally biased region" description="Polar residues" evidence="1">
    <location>
        <begin position="420"/>
        <end position="436"/>
    </location>
</feature>
<keyword evidence="3" id="KW-1185">Reference proteome</keyword>
<evidence type="ECO:0000313" key="3">
    <source>
        <dbReference type="Proteomes" id="UP000308730"/>
    </source>
</evidence>
<feature type="region of interest" description="Disordered" evidence="1">
    <location>
        <begin position="332"/>
        <end position="492"/>
    </location>
</feature>